<proteinExistence type="predicted"/>
<evidence type="ECO:0000313" key="2">
    <source>
        <dbReference type="Proteomes" id="UP000008076"/>
    </source>
</evidence>
<name>B0ES65_ENTDS</name>
<sequence length="420" mass="48837">MLIITLRYYQYIRLRCPHAQFTEAKSSESDYALTQGRLSLQPLSKNYLNKPIYITWENGQSDNVNYSILRYGSRYKVNKEQIENINKHHLMEEEFLKSINRTTEYIENEELKNEYGSLVEPIYCRVSDKKVNTFILKSFISFHTLSPYYKTILNCIELFDSNEYPIQVILPENEGGDEGSEQWIEKIFAPHNDVRTIVSARTSTCTQEMLQKGIDGDLLNDPKTCNKRGKLYDQKELQKCAGVNPEGFFNKIVWVGKKIYCVIKLNRWYTKPKTIKYGNVKHKITQPSIMKWETKKLMNKPRKPTEIVVYTDSFCYSACSVFTKGLKEWGSAILVGFNGDPNGKDEEFEVGLSPSAVKSGYDLCSSKYKISEYGYSLLLKFEEETLKIVDKYKTKCNPNNKRLVKRDEKCDKEINIEHGH</sequence>
<dbReference type="AlphaFoldDB" id="B0ES65"/>
<accession>B0ES65</accession>
<dbReference type="VEuPathDB" id="AmoebaDB:EDI_028750"/>
<dbReference type="KEGG" id="edi:EDI_028750"/>
<gene>
    <name evidence="1" type="ORF">EDI_028750</name>
</gene>
<protein>
    <submittedName>
        <fullName evidence="1">Uncharacterized protein</fullName>
    </submittedName>
</protein>
<dbReference type="EMBL" id="DS550595">
    <property type="protein sequence ID" value="EDR22641.1"/>
    <property type="molecule type" value="Genomic_DNA"/>
</dbReference>
<dbReference type="Gene3D" id="3.90.226.10">
    <property type="entry name" value="2-enoyl-CoA Hydratase, Chain A, domain 1"/>
    <property type="match status" value="1"/>
</dbReference>
<evidence type="ECO:0000313" key="1">
    <source>
        <dbReference type="EMBL" id="EDR22641.1"/>
    </source>
</evidence>
<dbReference type="InterPro" id="IPR052766">
    <property type="entry name" value="S41A_metabolite_peptidase"/>
</dbReference>
<dbReference type="PANTHER" id="PTHR37049:SF4">
    <property type="entry name" value="RHODANESE DOMAIN-CONTAINING PROTEIN"/>
    <property type="match status" value="1"/>
</dbReference>
<dbReference type="PANTHER" id="PTHR37049">
    <property type="entry name" value="PEPTIDASE S41 FAMILY PROTEIN"/>
    <property type="match status" value="1"/>
</dbReference>
<organism evidence="2">
    <name type="scientific">Entamoeba dispar (strain ATCC PRA-260 / SAW760)</name>
    <dbReference type="NCBI Taxonomy" id="370354"/>
    <lineage>
        <taxon>Eukaryota</taxon>
        <taxon>Amoebozoa</taxon>
        <taxon>Evosea</taxon>
        <taxon>Archamoebae</taxon>
        <taxon>Mastigamoebida</taxon>
        <taxon>Entamoebidae</taxon>
        <taxon>Entamoeba</taxon>
    </lineage>
</organism>
<dbReference type="Proteomes" id="UP000008076">
    <property type="component" value="Unassembled WGS sequence"/>
</dbReference>
<reference evidence="2" key="1">
    <citation type="submission" date="2007-12" db="EMBL/GenBank/DDBJ databases">
        <title>Annotation of Entamoeba dispar SAW760.</title>
        <authorList>
            <person name="Lorenzi H."/>
            <person name="Inman J."/>
            <person name="Schobel S."/>
            <person name="Amedeo P."/>
            <person name="Caler E."/>
        </authorList>
    </citation>
    <scope>NUCLEOTIDE SEQUENCE [LARGE SCALE GENOMIC DNA]</scope>
    <source>
        <strain evidence="2">ATCC PRA-260 / SAW760</strain>
    </source>
</reference>
<keyword evidence="2" id="KW-1185">Reference proteome</keyword>
<dbReference type="RefSeq" id="XP_001740931.1">
    <property type="nucleotide sequence ID" value="XM_001740879.1"/>
</dbReference>
<dbReference type="OrthoDB" id="27214at2759"/>
<dbReference type="GeneID" id="5886111"/>